<dbReference type="Proteomes" id="UP001623041">
    <property type="component" value="Unassembled WGS sequence"/>
</dbReference>
<dbReference type="RefSeq" id="WP_406583879.1">
    <property type="nucleotide sequence ID" value="NZ_JBJHQH010000053.1"/>
</dbReference>
<feature type="coiled-coil region" evidence="1">
    <location>
        <begin position="48"/>
        <end position="75"/>
    </location>
</feature>
<proteinExistence type="predicted"/>
<accession>A0ABW8RQ59</accession>
<sequence length="352" mass="41951">MLHVFLDSNIFYTDPFMDKNIHNRLLMELAEKELIAIYVSDVVKKEIINNFEKKLKDHYDEIQKAEAKITKLLRTNERPPIEWKETIDEYVEKLEYHFEELESYGYIEFIPFSNDILPELVERSIKRIKPFSEKKMEFRDAIIWFSYVDLVKKRQYSPIKPAYFITKNIKDFTLNGEIHPELQEDSTDFMFYESPQDFIQNCDEVKQLQKTLDLVNWVEYEDLANNPDQVLYMIENHSLNNIFDECWEYVNSYRNSVPTKFDPDAEYLEVTDILLLRPSYIEVEVVLDHVVVTGNMDVEAEFDVSQTNYLDPEEDDFVKIGTDEVKLNIKFTLTVNQDKKVEMFDIVEIVQV</sequence>
<dbReference type="EMBL" id="JBJHQH010000053">
    <property type="protein sequence ID" value="MFK9095498.1"/>
    <property type="molecule type" value="Genomic_DNA"/>
</dbReference>
<reference evidence="3 4" key="1">
    <citation type="submission" date="2024-11" db="EMBL/GenBank/DDBJ databases">
        <authorList>
            <person name="Lucas J.A."/>
        </authorList>
    </citation>
    <scope>NUCLEOTIDE SEQUENCE [LARGE SCALE GENOMIC DNA]</scope>
    <source>
        <strain evidence="3 4">Z 5.4</strain>
    </source>
</reference>
<evidence type="ECO:0000256" key="1">
    <source>
        <dbReference type="SAM" id="Coils"/>
    </source>
</evidence>
<evidence type="ECO:0000313" key="3">
    <source>
        <dbReference type="EMBL" id="MFK9095498.1"/>
    </source>
</evidence>
<gene>
    <name evidence="3" type="ORF">ACJEBI_29155</name>
</gene>
<protein>
    <submittedName>
        <fullName evidence="3">PIN domain-containing protein</fullName>
    </submittedName>
</protein>
<evidence type="ECO:0000313" key="4">
    <source>
        <dbReference type="Proteomes" id="UP001623041"/>
    </source>
</evidence>
<feature type="domain" description="DUF4935" evidence="2">
    <location>
        <begin position="4"/>
        <end position="172"/>
    </location>
</feature>
<dbReference type="Pfam" id="PF16289">
    <property type="entry name" value="PIN_12"/>
    <property type="match status" value="1"/>
</dbReference>
<comment type="caution">
    <text evidence="3">The sequence shown here is derived from an EMBL/GenBank/DDBJ whole genome shotgun (WGS) entry which is preliminary data.</text>
</comment>
<dbReference type="InterPro" id="IPR032557">
    <property type="entry name" value="DUF4935"/>
</dbReference>
<name>A0ABW8RQ59_9BACI</name>
<evidence type="ECO:0000259" key="2">
    <source>
        <dbReference type="Pfam" id="PF16289"/>
    </source>
</evidence>
<keyword evidence="1" id="KW-0175">Coiled coil</keyword>
<organism evidence="3 4">
    <name type="scientific">Bacillus salipaludis</name>
    <dbReference type="NCBI Taxonomy" id="2547811"/>
    <lineage>
        <taxon>Bacteria</taxon>
        <taxon>Bacillati</taxon>
        <taxon>Bacillota</taxon>
        <taxon>Bacilli</taxon>
        <taxon>Bacillales</taxon>
        <taxon>Bacillaceae</taxon>
        <taxon>Bacillus</taxon>
    </lineage>
</organism>
<keyword evidence="4" id="KW-1185">Reference proteome</keyword>